<keyword evidence="1" id="KW-0732">Signal</keyword>
<feature type="chain" id="PRO_5014688896" evidence="1">
    <location>
        <begin position="20"/>
        <end position="108"/>
    </location>
</feature>
<evidence type="ECO:0000313" key="2">
    <source>
        <dbReference type="EMBL" id="MBW78963.1"/>
    </source>
</evidence>
<reference evidence="2" key="1">
    <citation type="submission" date="2018-01" db="EMBL/GenBank/DDBJ databases">
        <title>An insight into the sialome of Amazonian anophelines.</title>
        <authorList>
            <person name="Ribeiro J.M."/>
            <person name="Scarpassa V."/>
            <person name="Calvo E."/>
        </authorList>
    </citation>
    <scope>NUCLEOTIDE SEQUENCE</scope>
</reference>
<proteinExistence type="predicted"/>
<name>A0A2M4DN28_ANODA</name>
<dbReference type="EMBL" id="GGFL01014785">
    <property type="protein sequence ID" value="MBW78963.1"/>
    <property type="molecule type" value="Transcribed_RNA"/>
</dbReference>
<sequence>MVVELLLLVLLLLLLRVWARCVLCWCGGAGRIHQVVVVLQPHLCQRILMSQAGRAGRGVMIAETLVVVRVLPKGGRRGMRVRQRTEPIVPGVLAHLVHLNVRLRLGRQ</sequence>
<dbReference type="AlphaFoldDB" id="A0A2M4DN28"/>
<accession>A0A2M4DN28</accession>
<evidence type="ECO:0000256" key="1">
    <source>
        <dbReference type="SAM" id="SignalP"/>
    </source>
</evidence>
<organism evidence="2">
    <name type="scientific">Anopheles darlingi</name>
    <name type="common">Mosquito</name>
    <dbReference type="NCBI Taxonomy" id="43151"/>
    <lineage>
        <taxon>Eukaryota</taxon>
        <taxon>Metazoa</taxon>
        <taxon>Ecdysozoa</taxon>
        <taxon>Arthropoda</taxon>
        <taxon>Hexapoda</taxon>
        <taxon>Insecta</taxon>
        <taxon>Pterygota</taxon>
        <taxon>Neoptera</taxon>
        <taxon>Endopterygota</taxon>
        <taxon>Diptera</taxon>
        <taxon>Nematocera</taxon>
        <taxon>Culicoidea</taxon>
        <taxon>Culicidae</taxon>
        <taxon>Anophelinae</taxon>
        <taxon>Anopheles</taxon>
    </lineage>
</organism>
<protein>
    <submittedName>
        <fullName evidence="2">Putative secreted protein</fullName>
    </submittedName>
</protein>
<feature type="signal peptide" evidence="1">
    <location>
        <begin position="1"/>
        <end position="19"/>
    </location>
</feature>